<protein>
    <submittedName>
        <fullName evidence="1">Uncharacterized protein</fullName>
    </submittedName>
</protein>
<sequence>MISPSVDQDALLTLLCNQTIANIAFLKTQSVIPHSAALDSVQNDLQNVLNGINTSSSFANLNVSADNQHRQSPVSVETSNTTLYPSAGASNASSTAALVPVYGQATVPPSLPSRSSHERQPERAVALWDYSGSNDDLSFGVNDVIIIDEEVNADWYKGHLESNPSRTGFFPSNYVRKEPARHTEPQRFLAPPVHQSTNLPQPSYQSVPPPHQPMYGQPAYAGGYQPYPNQQHQHQGGYNVPQPPPQHGSQDQLALAPVPYTQGAMTTTAVTPGGTNAIVTNTETGKQGKFKLKPGSMKSTLAHSAVGGLGFGAGASLMSEAVHGSKLNNPSNATDELDTDLQ</sequence>
<reference evidence="1" key="1">
    <citation type="submission" date="2023-04" db="EMBL/GenBank/DDBJ databases">
        <title>Draft Genome sequencing of Naganishia species isolated from polar environments using Oxford Nanopore Technology.</title>
        <authorList>
            <person name="Leo P."/>
            <person name="Venkateswaran K."/>
        </authorList>
    </citation>
    <scope>NUCLEOTIDE SEQUENCE</scope>
    <source>
        <strain evidence="1">MNA-CCFEE 5423</strain>
    </source>
</reference>
<comment type="caution">
    <text evidence="1">The sequence shown here is derived from an EMBL/GenBank/DDBJ whole genome shotgun (WGS) entry which is preliminary data.</text>
</comment>
<evidence type="ECO:0000313" key="1">
    <source>
        <dbReference type="EMBL" id="KAJ9091382.1"/>
    </source>
</evidence>
<dbReference type="Proteomes" id="UP001227268">
    <property type="component" value="Unassembled WGS sequence"/>
</dbReference>
<evidence type="ECO:0000313" key="2">
    <source>
        <dbReference type="Proteomes" id="UP001227268"/>
    </source>
</evidence>
<proteinExistence type="predicted"/>
<dbReference type="EMBL" id="JASBWT010000054">
    <property type="protein sequence ID" value="KAJ9091382.1"/>
    <property type="molecule type" value="Genomic_DNA"/>
</dbReference>
<gene>
    <name evidence="1" type="ORF">QFC21_007237</name>
</gene>
<name>A0ACC2UYF6_9TREE</name>
<keyword evidence="2" id="KW-1185">Reference proteome</keyword>
<accession>A0ACC2UYF6</accession>
<organism evidence="1 2">
    <name type="scientific">Naganishia friedmannii</name>
    <dbReference type="NCBI Taxonomy" id="89922"/>
    <lineage>
        <taxon>Eukaryota</taxon>
        <taxon>Fungi</taxon>
        <taxon>Dikarya</taxon>
        <taxon>Basidiomycota</taxon>
        <taxon>Agaricomycotina</taxon>
        <taxon>Tremellomycetes</taxon>
        <taxon>Filobasidiales</taxon>
        <taxon>Filobasidiaceae</taxon>
        <taxon>Naganishia</taxon>
    </lineage>
</organism>